<evidence type="ECO:0000259" key="2">
    <source>
        <dbReference type="Pfam" id="PF13386"/>
    </source>
</evidence>
<protein>
    <submittedName>
        <fullName evidence="3">Sulfite exporter TauE/SafE family protein</fullName>
    </submittedName>
</protein>
<feature type="transmembrane region" description="Helical" evidence="1">
    <location>
        <begin position="195"/>
        <end position="214"/>
    </location>
</feature>
<sequence>MNSAWPLISAGLLMGAGGSLHCLTMCSGLQRMTLRGIPIVTVRTTAASSTRAGTTPSSNMAHAATTTAAGAGAAGAGAGVGAGAGATGTVSQASPAPGFQLPDGRWWRFQAGRVLGYTLLGAMAGTVGAQLLAAASWQPLFESIWAGMNALLVLLGLCLLVLGREPRWLGMLGSHLASRAPLAPKHRTEWLRGMLWALLPCGLLYTALGTAILAATPLGAAAVMAAFAIGTNLGLFLMEAGARNVLGRVPAQVAYRLNGALLILLAAAGLTAALHGAAHPYC</sequence>
<dbReference type="PANTHER" id="PTHR42208">
    <property type="entry name" value="HEAVY METAL TRANSPORTER-RELATED"/>
    <property type="match status" value="1"/>
</dbReference>
<evidence type="ECO:0000256" key="1">
    <source>
        <dbReference type="SAM" id="Phobius"/>
    </source>
</evidence>
<dbReference type="PANTHER" id="PTHR42208:SF1">
    <property type="entry name" value="HEAVY METAL TRANSPORTER"/>
    <property type="match status" value="1"/>
</dbReference>
<keyword evidence="4" id="KW-1185">Reference proteome</keyword>
<evidence type="ECO:0000313" key="3">
    <source>
        <dbReference type="EMBL" id="RRN44495.1"/>
    </source>
</evidence>
<dbReference type="Pfam" id="PF13386">
    <property type="entry name" value="DsbD_2"/>
    <property type="match status" value="1"/>
</dbReference>
<feature type="transmembrane region" description="Helical" evidence="1">
    <location>
        <begin position="220"/>
        <end position="238"/>
    </location>
</feature>
<keyword evidence="1" id="KW-0472">Membrane</keyword>
<comment type="caution">
    <text evidence="3">The sequence shown here is derived from an EMBL/GenBank/DDBJ whole genome shotgun (WGS) entry which is preliminary data.</text>
</comment>
<accession>A0A3R8MT41</accession>
<feature type="transmembrane region" description="Helical" evidence="1">
    <location>
        <begin position="143"/>
        <end position="162"/>
    </location>
</feature>
<dbReference type="InterPro" id="IPR039447">
    <property type="entry name" value="UreH-like_TM_dom"/>
</dbReference>
<dbReference type="AlphaFoldDB" id="A0A3R8MT41"/>
<dbReference type="Proteomes" id="UP000270261">
    <property type="component" value="Unassembled WGS sequence"/>
</dbReference>
<keyword evidence="1" id="KW-1133">Transmembrane helix</keyword>
<proteinExistence type="predicted"/>
<dbReference type="OrthoDB" id="9155091at2"/>
<dbReference type="RefSeq" id="WP_125096687.1">
    <property type="nucleotide sequence ID" value="NZ_RRUE01000002.1"/>
</dbReference>
<reference evidence="3 4" key="1">
    <citation type="submission" date="2018-11" db="EMBL/GenBank/DDBJ databases">
        <title>Genome sequencing of Lautropia sp. KCOM 2505 (= ChDC F240).</title>
        <authorList>
            <person name="Kook J.-K."/>
            <person name="Park S.-N."/>
            <person name="Lim Y.K."/>
        </authorList>
    </citation>
    <scope>NUCLEOTIDE SEQUENCE [LARGE SCALE GENOMIC DNA]</scope>
    <source>
        <strain evidence="3 4">KCOM 2505</strain>
    </source>
</reference>
<feature type="transmembrane region" description="Helical" evidence="1">
    <location>
        <begin position="259"/>
        <end position="278"/>
    </location>
</feature>
<dbReference type="EMBL" id="RRUE01000002">
    <property type="protein sequence ID" value="RRN44495.1"/>
    <property type="molecule type" value="Genomic_DNA"/>
</dbReference>
<name>A0A3R8MT41_9BURK</name>
<feature type="transmembrane region" description="Helical" evidence="1">
    <location>
        <begin position="114"/>
        <end position="137"/>
    </location>
</feature>
<organism evidence="3 4">
    <name type="scientific">Lautropia dentalis</name>
    <dbReference type="NCBI Taxonomy" id="2490857"/>
    <lineage>
        <taxon>Bacteria</taxon>
        <taxon>Pseudomonadati</taxon>
        <taxon>Pseudomonadota</taxon>
        <taxon>Betaproteobacteria</taxon>
        <taxon>Burkholderiales</taxon>
        <taxon>Burkholderiaceae</taxon>
        <taxon>Lautropia</taxon>
    </lineage>
</organism>
<evidence type="ECO:0000313" key="4">
    <source>
        <dbReference type="Proteomes" id="UP000270261"/>
    </source>
</evidence>
<keyword evidence="1" id="KW-0812">Transmembrane</keyword>
<feature type="domain" description="Urease accessory protein UreH-like transmembrane" evidence="2">
    <location>
        <begin position="71"/>
        <end position="266"/>
    </location>
</feature>
<gene>
    <name evidence="3" type="ORF">EHV23_14510</name>
</gene>
<feature type="transmembrane region" description="Helical" evidence="1">
    <location>
        <begin position="6"/>
        <end position="26"/>
    </location>
</feature>